<evidence type="ECO:0000313" key="3">
    <source>
        <dbReference type="Proteomes" id="UP000007174"/>
    </source>
</evidence>
<name>H1UVT8_COLHI</name>
<feature type="non-terminal residue" evidence="2">
    <location>
        <position position="74"/>
    </location>
</feature>
<evidence type="ECO:0000256" key="1">
    <source>
        <dbReference type="SAM" id="Phobius"/>
    </source>
</evidence>
<keyword evidence="1" id="KW-0472">Membrane</keyword>
<keyword evidence="1" id="KW-1133">Transmembrane helix</keyword>
<dbReference type="EMBL" id="CACQ02000319">
    <property type="protein sequence ID" value="CCF32089.1"/>
    <property type="molecule type" value="Genomic_DNA"/>
</dbReference>
<reference evidence="3" key="1">
    <citation type="journal article" date="2012" name="Nat. Genet.">
        <title>Lifestyle transitions in plant pathogenic Colletotrichum fungi deciphered by genome and transcriptome analyses.</title>
        <authorList>
            <person name="O'Connell R.J."/>
            <person name="Thon M.R."/>
            <person name="Hacquard S."/>
            <person name="Amyotte S.G."/>
            <person name="Kleemann J."/>
            <person name="Torres M.F."/>
            <person name="Damm U."/>
            <person name="Buiate E.A."/>
            <person name="Epstein L."/>
            <person name="Alkan N."/>
            <person name="Altmueller J."/>
            <person name="Alvarado-Balderrama L."/>
            <person name="Bauser C.A."/>
            <person name="Becker C."/>
            <person name="Birren B.W."/>
            <person name="Chen Z."/>
            <person name="Choi J."/>
            <person name="Crouch J.A."/>
            <person name="Duvick J.P."/>
            <person name="Farman M.A."/>
            <person name="Gan P."/>
            <person name="Heiman D."/>
            <person name="Henrissat B."/>
            <person name="Howard R.J."/>
            <person name="Kabbage M."/>
            <person name="Koch C."/>
            <person name="Kracher B."/>
            <person name="Kubo Y."/>
            <person name="Law A.D."/>
            <person name="Lebrun M.-H."/>
            <person name="Lee Y.-H."/>
            <person name="Miyara I."/>
            <person name="Moore N."/>
            <person name="Neumann U."/>
            <person name="Nordstroem K."/>
            <person name="Panaccione D.G."/>
            <person name="Panstruga R."/>
            <person name="Place M."/>
            <person name="Proctor R.H."/>
            <person name="Prusky D."/>
            <person name="Rech G."/>
            <person name="Reinhardt R."/>
            <person name="Rollins J.A."/>
            <person name="Rounsley S."/>
            <person name="Schardl C.L."/>
            <person name="Schwartz D.C."/>
            <person name="Shenoy N."/>
            <person name="Shirasu K."/>
            <person name="Sikhakolli U.R."/>
            <person name="Stueber K."/>
            <person name="Sukno S.A."/>
            <person name="Sweigard J.A."/>
            <person name="Takano Y."/>
            <person name="Takahara H."/>
            <person name="Trail F."/>
            <person name="van der Does H.C."/>
            <person name="Voll L.M."/>
            <person name="Will I."/>
            <person name="Young S."/>
            <person name="Zeng Q."/>
            <person name="Zhang J."/>
            <person name="Zhou S."/>
            <person name="Dickman M.B."/>
            <person name="Schulze-Lefert P."/>
            <person name="Ver Loren van Themaat E."/>
            <person name="Ma L.-J."/>
            <person name="Vaillancourt L.J."/>
        </authorList>
    </citation>
    <scope>NUCLEOTIDE SEQUENCE [LARGE SCALE GENOMIC DNA]</scope>
    <source>
        <strain evidence="3">IMI 349063</strain>
    </source>
</reference>
<evidence type="ECO:0000313" key="2">
    <source>
        <dbReference type="EMBL" id="CCF32089.1"/>
    </source>
</evidence>
<accession>H1UVT8</accession>
<dbReference type="AlphaFoldDB" id="H1UVT8"/>
<gene>
    <name evidence="2" type="ORF">CH063_04542</name>
</gene>
<proteinExistence type="predicted"/>
<keyword evidence="1" id="KW-0812">Transmembrane</keyword>
<organism evidence="2 3">
    <name type="scientific">Colletotrichum higginsianum (strain IMI 349063)</name>
    <name type="common">Crucifer anthracnose fungus</name>
    <dbReference type="NCBI Taxonomy" id="759273"/>
    <lineage>
        <taxon>Eukaryota</taxon>
        <taxon>Fungi</taxon>
        <taxon>Dikarya</taxon>
        <taxon>Ascomycota</taxon>
        <taxon>Pezizomycotina</taxon>
        <taxon>Sordariomycetes</taxon>
        <taxon>Hypocreomycetidae</taxon>
        <taxon>Glomerellales</taxon>
        <taxon>Glomerellaceae</taxon>
        <taxon>Colletotrichum</taxon>
        <taxon>Colletotrichum destructivum species complex</taxon>
    </lineage>
</organism>
<dbReference type="Proteomes" id="UP000007174">
    <property type="component" value="Unassembled WGS sequence"/>
</dbReference>
<protein>
    <submittedName>
        <fullName evidence="2">Uncharacterized protein</fullName>
    </submittedName>
</protein>
<sequence length="74" mass="8257">FSNEILQLLLTSSLSTSHRSTDLLLPAHYETNALAAFGAGSWIPWTYPWCNTFLCITLSIILYSPIFCSRLGDC</sequence>
<feature type="transmembrane region" description="Helical" evidence="1">
    <location>
        <begin position="46"/>
        <end position="68"/>
    </location>
</feature>
<dbReference type="HOGENOM" id="CLU_2694433_0_0_1"/>